<dbReference type="Gene3D" id="1.20.1070.10">
    <property type="entry name" value="Rhodopsin 7-helix transmembrane proteins"/>
    <property type="match status" value="1"/>
</dbReference>
<dbReference type="PROSITE" id="PS00237">
    <property type="entry name" value="G_PROTEIN_RECEP_F1_1"/>
    <property type="match status" value="1"/>
</dbReference>
<keyword evidence="2 5" id="KW-0812">Transmembrane</keyword>
<reference evidence="6" key="1">
    <citation type="submission" date="2022-01" db="EMBL/GenBank/DDBJ databases">
        <title>Genome Sequence Resource for Two Populations of Ditylenchus destructor, the Migratory Endoparasitic Phytonematode.</title>
        <authorList>
            <person name="Zhang H."/>
            <person name="Lin R."/>
            <person name="Xie B."/>
        </authorList>
    </citation>
    <scope>NUCLEOTIDE SEQUENCE</scope>
    <source>
        <strain evidence="6">BazhouSP</strain>
    </source>
</reference>
<dbReference type="GO" id="GO:0016020">
    <property type="term" value="C:membrane"/>
    <property type="evidence" value="ECO:0007669"/>
    <property type="project" value="UniProtKB-SubCell"/>
</dbReference>
<comment type="caution">
    <text evidence="6">The sequence shown here is derived from an EMBL/GenBank/DDBJ whole genome shotgun (WGS) entry which is preliminary data.</text>
</comment>
<dbReference type="InterPro" id="IPR019420">
    <property type="entry name" value="7TM_GPCR_serpentine_rcpt_Srbc"/>
</dbReference>
<evidence type="ECO:0000256" key="5">
    <source>
        <dbReference type="SAM" id="Phobius"/>
    </source>
</evidence>
<evidence type="ECO:0000256" key="4">
    <source>
        <dbReference type="ARBA" id="ARBA00023136"/>
    </source>
</evidence>
<keyword evidence="7" id="KW-1185">Reference proteome</keyword>
<dbReference type="SUPFAM" id="SSF81321">
    <property type="entry name" value="Family A G protein-coupled receptor-like"/>
    <property type="match status" value="1"/>
</dbReference>
<dbReference type="Pfam" id="PF10316">
    <property type="entry name" value="7TM_GPCR_Srbc"/>
    <property type="match status" value="1"/>
</dbReference>
<sequence>MTGMYFMPSILVLVLTIDRCVALRFPFFYKTNMRMHFPTVAIVSLGIYYAINIGPYLLELPLQVDLIGNCKVFSCLIVKSKTIIQNTLKLIVGVMNLIATVYFLYALRHAGFTSTKNHVVKVALLIEVVLDVIPTLAVQIFQLIVGLPPSAYLGQYTLMLAGLNSAISGLYYFKIMTKNKKQSVKVNTFCNSSL</sequence>
<feature type="transmembrane region" description="Helical" evidence="5">
    <location>
        <begin position="6"/>
        <end position="25"/>
    </location>
</feature>
<keyword evidence="3 5" id="KW-1133">Transmembrane helix</keyword>
<evidence type="ECO:0000313" key="6">
    <source>
        <dbReference type="EMBL" id="KAI1694484.1"/>
    </source>
</evidence>
<evidence type="ECO:0000313" key="7">
    <source>
        <dbReference type="Proteomes" id="UP001201812"/>
    </source>
</evidence>
<organism evidence="6 7">
    <name type="scientific">Ditylenchus destructor</name>
    <dbReference type="NCBI Taxonomy" id="166010"/>
    <lineage>
        <taxon>Eukaryota</taxon>
        <taxon>Metazoa</taxon>
        <taxon>Ecdysozoa</taxon>
        <taxon>Nematoda</taxon>
        <taxon>Chromadorea</taxon>
        <taxon>Rhabditida</taxon>
        <taxon>Tylenchina</taxon>
        <taxon>Tylenchomorpha</taxon>
        <taxon>Sphaerularioidea</taxon>
        <taxon>Anguinidae</taxon>
        <taxon>Anguininae</taxon>
        <taxon>Ditylenchus</taxon>
    </lineage>
</organism>
<evidence type="ECO:0000256" key="2">
    <source>
        <dbReference type="ARBA" id="ARBA00022692"/>
    </source>
</evidence>
<dbReference type="AlphaFoldDB" id="A0AAD4MGW3"/>
<dbReference type="GO" id="GO:0004930">
    <property type="term" value="F:G protein-coupled receptor activity"/>
    <property type="evidence" value="ECO:0007669"/>
    <property type="project" value="InterPro"/>
</dbReference>
<keyword evidence="4 5" id="KW-0472">Membrane</keyword>
<feature type="transmembrane region" description="Helical" evidence="5">
    <location>
        <begin position="37"/>
        <end position="58"/>
    </location>
</feature>
<feature type="transmembrane region" description="Helical" evidence="5">
    <location>
        <begin position="119"/>
        <end position="141"/>
    </location>
</feature>
<gene>
    <name evidence="6" type="ORF">DdX_20095</name>
</gene>
<protein>
    <submittedName>
        <fullName evidence="6">Serpentine type 7TM GPCR chemoreceptor srbc domain-containing protein</fullName>
    </submittedName>
</protein>
<dbReference type="Proteomes" id="UP001201812">
    <property type="component" value="Unassembled WGS sequence"/>
</dbReference>
<comment type="subcellular location">
    <subcellularLocation>
        <location evidence="1">Membrane</location>
    </subcellularLocation>
</comment>
<feature type="transmembrane region" description="Helical" evidence="5">
    <location>
        <begin position="88"/>
        <end position="107"/>
    </location>
</feature>
<proteinExistence type="predicted"/>
<dbReference type="EMBL" id="JAKKPZ010000505">
    <property type="protein sequence ID" value="KAI1694484.1"/>
    <property type="molecule type" value="Genomic_DNA"/>
</dbReference>
<feature type="transmembrane region" description="Helical" evidence="5">
    <location>
        <begin position="153"/>
        <end position="173"/>
    </location>
</feature>
<dbReference type="InterPro" id="IPR000276">
    <property type="entry name" value="GPCR_Rhodpsn"/>
</dbReference>
<name>A0AAD4MGW3_9BILA</name>
<accession>A0AAD4MGW3</accession>
<evidence type="ECO:0000256" key="3">
    <source>
        <dbReference type="ARBA" id="ARBA00022989"/>
    </source>
</evidence>
<evidence type="ECO:0000256" key="1">
    <source>
        <dbReference type="ARBA" id="ARBA00004370"/>
    </source>
</evidence>